<dbReference type="InterPro" id="IPR027417">
    <property type="entry name" value="P-loop_NTPase"/>
</dbReference>
<sequence>MARIISICNQKGGVGKTTTAVNLSAYIAAAGKRVLLVDFDPQGNATLGIGLKPRQIEKSVYHALLGYADYATIVKETSVPNFHIIPASPDLAGALVELMELPDREFMLKKFLTRVRHQYHYIFIDLPPSLSLLTINGLVASDEVLIPIQSEYYSLEGLGQLLQTIELINNNLGTRISVLGAVLTMYNRRETLSREVEKEVRRHFPYKVFDAAVPRSVSLAEAPSFSKPVVLYDPHSSGAQAYEQLAREILQLEPRSLHNVSANGTV</sequence>
<dbReference type="SUPFAM" id="SSF52540">
    <property type="entry name" value="P-loop containing nucleoside triphosphate hydrolases"/>
    <property type="match status" value="1"/>
</dbReference>
<accession>A0A1F8DT88</accession>
<dbReference type="CDD" id="cd02042">
    <property type="entry name" value="ParAB_family"/>
    <property type="match status" value="1"/>
</dbReference>
<dbReference type="Proteomes" id="UP000177029">
    <property type="component" value="Unassembled WGS sequence"/>
</dbReference>
<dbReference type="Gene3D" id="3.40.50.300">
    <property type="entry name" value="P-loop containing nucleotide triphosphate hydrolases"/>
    <property type="match status" value="1"/>
</dbReference>
<feature type="domain" description="AAA" evidence="1">
    <location>
        <begin position="3"/>
        <end position="176"/>
    </location>
</feature>
<dbReference type="EMBL" id="MGIP01000011">
    <property type="protein sequence ID" value="OGM91199.1"/>
    <property type="molecule type" value="Genomic_DNA"/>
</dbReference>
<dbReference type="Pfam" id="PF13614">
    <property type="entry name" value="AAA_31"/>
    <property type="match status" value="1"/>
</dbReference>
<name>A0A1F8DT88_9BACT</name>
<gene>
    <name evidence="2" type="ORF">A2755_02220</name>
</gene>
<dbReference type="STRING" id="1802555.A2755_02220"/>
<dbReference type="AlphaFoldDB" id="A0A1F8DT88"/>
<dbReference type="InterPro" id="IPR025669">
    <property type="entry name" value="AAA_dom"/>
</dbReference>
<proteinExistence type="predicted"/>
<evidence type="ECO:0000313" key="2">
    <source>
        <dbReference type="EMBL" id="OGM91199.1"/>
    </source>
</evidence>
<comment type="caution">
    <text evidence="2">The sequence shown here is derived from an EMBL/GenBank/DDBJ whole genome shotgun (WGS) entry which is preliminary data.</text>
</comment>
<dbReference type="PANTHER" id="PTHR13696:SF52">
    <property type="entry name" value="PARA FAMILY PROTEIN CT_582"/>
    <property type="match status" value="1"/>
</dbReference>
<evidence type="ECO:0000313" key="3">
    <source>
        <dbReference type="Proteomes" id="UP000177029"/>
    </source>
</evidence>
<reference evidence="2 3" key="1">
    <citation type="journal article" date="2016" name="Nat. Commun.">
        <title>Thousands of microbial genomes shed light on interconnected biogeochemical processes in an aquifer system.</title>
        <authorList>
            <person name="Anantharaman K."/>
            <person name="Brown C.T."/>
            <person name="Hug L.A."/>
            <person name="Sharon I."/>
            <person name="Castelle C.J."/>
            <person name="Probst A.J."/>
            <person name="Thomas B.C."/>
            <person name="Singh A."/>
            <person name="Wilkins M.J."/>
            <person name="Karaoz U."/>
            <person name="Brodie E.L."/>
            <person name="Williams K.H."/>
            <person name="Hubbard S.S."/>
            <person name="Banfield J.F."/>
        </authorList>
    </citation>
    <scope>NUCLEOTIDE SEQUENCE [LARGE SCALE GENOMIC DNA]</scope>
</reference>
<dbReference type="FunFam" id="3.40.50.300:FF:000285">
    <property type="entry name" value="Sporulation initiation inhibitor Soj"/>
    <property type="match status" value="1"/>
</dbReference>
<evidence type="ECO:0000259" key="1">
    <source>
        <dbReference type="Pfam" id="PF13614"/>
    </source>
</evidence>
<dbReference type="InterPro" id="IPR050678">
    <property type="entry name" value="DNA_Partitioning_ATPase"/>
</dbReference>
<dbReference type="PANTHER" id="PTHR13696">
    <property type="entry name" value="P-LOOP CONTAINING NUCLEOSIDE TRIPHOSPHATE HYDROLASE"/>
    <property type="match status" value="1"/>
</dbReference>
<organism evidence="2 3">
    <name type="scientific">Candidatus Wolfebacteria bacterium RIFCSPHIGHO2_01_FULL_48_22</name>
    <dbReference type="NCBI Taxonomy" id="1802555"/>
    <lineage>
        <taxon>Bacteria</taxon>
        <taxon>Candidatus Wolfeibacteriota</taxon>
    </lineage>
</organism>
<protein>
    <recommendedName>
        <fullName evidence="1">AAA domain-containing protein</fullName>
    </recommendedName>
</protein>
<dbReference type="PIRSF" id="PIRSF009320">
    <property type="entry name" value="Nuc_binding_HP_1000"/>
    <property type="match status" value="1"/>
</dbReference>